<feature type="repeat" description="ANK" evidence="3">
    <location>
        <begin position="786"/>
        <end position="810"/>
    </location>
</feature>
<accession>A0A0D2KAX8</accession>
<dbReference type="VEuPathDB" id="FungiDB:Z520_10614"/>
<feature type="repeat" description="ANK" evidence="3">
    <location>
        <begin position="954"/>
        <end position="986"/>
    </location>
</feature>
<keyword evidence="1" id="KW-0677">Repeat</keyword>
<keyword evidence="6" id="KW-1185">Reference proteome</keyword>
<reference evidence="5 6" key="1">
    <citation type="submission" date="2015-01" db="EMBL/GenBank/DDBJ databases">
        <title>The Genome Sequence of Fonsecaea multimorphosa CBS 102226.</title>
        <authorList>
            <consortium name="The Broad Institute Genomics Platform"/>
            <person name="Cuomo C."/>
            <person name="de Hoog S."/>
            <person name="Gorbushina A."/>
            <person name="Stielow B."/>
            <person name="Teixiera M."/>
            <person name="Abouelleil A."/>
            <person name="Chapman S.B."/>
            <person name="Priest M."/>
            <person name="Young S.K."/>
            <person name="Wortman J."/>
            <person name="Nusbaum C."/>
            <person name="Birren B."/>
        </authorList>
    </citation>
    <scope>NUCLEOTIDE SEQUENCE [LARGE SCALE GENOMIC DNA]</scope>
    <source>
        <strain evidence="5 6">CBS 102226</strain>
    </source>
</reference>
<dbReference type="InterPro" id="IPR036770">
    <property type="entry name" value="Ankyrin_rpt-contain_sf"/>
</dbReference>
<feature type="repeat" description="ANK" evidence="3">
    <location>
        <begin position="569"/>
        <end position="593"/>
    </location>
</feature>
<dbReference type="EMBL" id="KN848092">
    <property type="protein sequence ID" value="KIX93708.1"/>
    <property type="molecule type" value="Genomic_DNA"/>
</dbReference>
<dbReference type="AlphaFoldDB" id="A0A0D2KAX8"/>
<feature type="repeat" description="ANK" evidence="3">
    <location>
        <begin position="705"/>
        <end position="737"/>
    </location>
</feature>
<keyword evidence="2 3" id="KW-0040">ANK repeat</keyword>
<evidence type="ECO:0000256" key="3">
    <source>
        <dbReference type="PROSITE-ProRule" id="PRU00023"/>
    </source>
</evidence>
<feature type="repeat" description="ANK" evidence="3">
    <location>
        <begin position="926"/>
        <end position="953"/>
    </location>
</feature>
<dbReference type="STRING" id="1442371.A0A0D2KAX8"/>
<dbReference type="InterPro" id="IPR002110">
    <property type="entry name" value="Ankyrin_rpt"/>
</dbReference>
<dbReference type="Pfam" id="PF00023">
    <property type="entry name" value="Ank"/>
    <property type="match status" value="2"/>
</dbReference>
<dbReference type="GO" id="GO:0004842">
    <property type="term" value="F:ubiquitin-protein transferase activity"/>
    <property type="evidence" value="ECO:0007669"/>
    <property type="project" value="TreeGrafter"/>
</dbReference>
<evidence type="ECO:0000256" key="2">
    <source>
        <dbReference type="ARBA" id="ARBA00023043"/>
    </source>
</evidence>
<dbReference type="Proteomes" id="UP000053411">
    <property type="component" value="Unassembled WGS sequence"/>
</dbReference>
<gene>
    <name evidence="5" type="ORF">Z520_10614</name>
</gene>
<organism evidence="5 6">
    <name type="scientific">Fonsecaea multimorphosa CBS 102226</name>
    <dbReference type="NCBI Taxonomy" id="1442371"/>
    <lineage>
        <taxon>Eukaryota</taxon>
        <taxon>Fungi</taxon>
        <taxon>Dikarya</taxon>
        <taxon>Ascomycota</taxon>
        <taxon>Pezizomycotina</taxon>
        <taxon>Eurotiomycetes</taxon>
        <taxon>Chaetothyriomycetidae</taxon>
        <taxon>Chaetothyriales</taxon>
        <taxon>Herpotrichiellaceae</taxon>
        <taxon>Fonsecaea</taxon>
    </lineage>
</organism>
<dbReference type="GeneID" id="27716360"/>
<feature type="repeat" description="ANK" evidence="3">
    <location>
        <begin position="820"/>
        <end position="844"/>
    </location>
</feature>
<proteinExistence type="predicted"/>
<dbReference type="RefSeq" id="XP_016627831.1">
    <property type="nucleotide sequence ID" value="XM_016781106.1"/>
</dbReference>
<sequence length="1023" mass="111332">MDDIGALSASCLRCFVKLIQSLPTSSDEFTKMMPPSAINKEYARFKIWAGNLGALQRGRSSLDARLRDSVVLRGAVLKFLGQLQETLTKSAEITTGVRLPYDQTLPTDLRSSDEDAPLYDDEDIGSISDTSGELDTGELTERLREIEDVMEHLYRLSFKIRNTRYRSLAPKALLLKDEDEETGKDLFSAYAIFDRRHVKAVLDFLRLPPPPQKFETEHAQVVDHDIVDLLDTDYHLTDSDDFLLNRLAKAITNRRRYFEYWQKHALKLSQKVDEPAFRGMVSNSTSLVKPLEPASKPDVIVPTADNLIRLNGSKTVVSGTDFSRYNNNLDDQLDTESVISYATTAFDLDGKSPEFPLPPTDAAEKSEFVCPYCWVPYVCTYEECPDADRMYASRHAWLEHERLFHRRVWKCFEHRSFISKSRESLFQHFSSCHQGLDAQEIENLLDLAETTLDDDRKSCPFCHSNGPFKKGFHNHIAFHQEQLATFAVPRNLNNDENSRQAQGSRSSDSLFSTALDFLEKNGSSESADDGVEPKRYEKRLIDAAKSGDVVLLEGFLNDPGVDVNGSDTNGQSALSYAAENGHEEIVKILLGTGDVEVDSKDDAGITPLSYAAENGHEEIVKMLLDTGRVAVSSRCNDGKTPLHLAAKSGNEATVKLLLASGQADANLQDHNGKTPLHIAAGEGHQAVVKLLLASGKVDANCQDKKGETPLYEAAWENSNTVVKLLLEAGVDVNAHGGAYGNSLQAASRSDDAGITPLSYAAENGHEEIVKILLGTGDVEVDSKDDAGITPLSYAAENGHEEIVKMLLDTGRVAVSSRCNDGKTPLHLAAKSGNEATVKLLLASGQADANLQDHNGKTPLHIAAGEGHQAVVKLLLASGKVDANCQDKKGETPLYEAAWENSNTVVKLLLEAGVDVNAHGGAYGNSLQAASRSGDSSTVRMLLEAGADVNAQGGYYGNALQAASSHGPLTIIRILLDAGADVNAQGGHYGSALSAALKEGNWHIAEMLREAGAREEQAPSTTAD</sequence>
<feature type="repeat" description="ANK" evidence="3">
    <location>
        <begin position="854"/>
        <end position="878"/>
    </location>
</feature>
<dbReference type="PROSITE" id="PS50297">
    <property type="entry name" value="ANK_REP_REGION"/>
    <property type="match status" value="11"/>
</dbReference>
<protein>
    <submittedName>
        <fullName evidence="5">Uncharacterized protein</fullName>
    </submittedName>
</protein>
<dbReference type="Gene3D" id="1.25.40.20">
    <property type="entry name" value="Ankyrin repeat-containing domain"/>
    <property type="match status" value="7"/>
</dbReference>
<dbReference type="PROSITE" id="PS50088">
    <property type="entry name" value="ANK_REPEAT"/>
    <property type="match status" value="12"/>
</dbReference>
<feature type="repeat" description="ANK" evidence="3">
    <location>
        <begin position="671"/>
        <end position="695"/>
    </location>
</feature>
<feature type="region of interest" description="Disordered" evidence="4">
    <location>
        <begin position="104"/>
        <end position="134"/>
    </location>
</feature>
<evidence type="ECO:0000256" key="1">
    <source>
        <dbReference type="ARBA" id="ARBA00022737"/>
    </source>
</evidence>
<name>A0A0D2KAX8_9EURO</name>
<dbReference type="PRINTS" id="PR01415">
    <property type="entry name" value="ANKYRIN"/>
</dbReference>
<feature type="repeat" description="ANK" evidence="3">
    <location>
        <begin position="888"/>
        <end position="920"/>
    </location>
</feature>
<evidence type="ECO:0000313" key="5">
    <source>
        <dbReference type="EMBL" id="KIX93708.1"/>
    </source>
</evidence>
<dbReference type="PANTHER" id="PTHR24171">
    <property type="entry name" value="ANKYRIN REPEAT DOMAIN-CONTAINING PROTEIN 39-RELATED"/>
    <property type="match status" value="1"/>
</dbReference>
<feature type="repeat" description="ANK" evidence="3">
    <location>
        <begin position="637"/>
        <end position="661"/>
    </location>
</feature>
<dbReference type="PANTHER" id="PTHR24171:SF8">
    <property type="entry name" value="BRCA1-ASSOCIATED RING DOMAIN PROTEIN 1"/>
    <property type="match status" value="1"/>
</dbReference>
<dbReference type="SUPFAM" id="SSF48403">
    <property type="entry name" value="Ankyrin repeat"/>
    <property type="match status" value="2"/>
</dbReference>
<dbReference type="OrthoDB" id="4158324at2759"/>
<evidence type="ECO:0000256" key="4">
    <source>
        <dbReference type="SAM" id="MobiDB-lite"/>
    </source>
</evidence>
<feature type="repeat" description="ANK" evidence="3">
    <location>
        <begin position="603"/>
        <end position="627"/>
    </location>
</feature>
<feature type="compositionally biased region" description="Acidic residues" evidence="4">
    <location>
        <begin position="114"/>
        <end position="124"/>
    </location>
</feature>
<dbReference type="GO" id="GO:0085020">
    <property type="term" value="P:protein K6-linked ubiquitination"/>
    <property type="evidence" value="ECO:0007669"/>
    <property type="project" value="TreeGrafter"/>
</dbReference>
<feature type="repeat" description="ANK" evidence="3">
    <location>
        <begin position="752"/>
        <end position="776"/>
    </location>
</feature>
<dbReference type="SMART" id="SM00248">
    <property type="entry name" value="ANK"/>
    <property type="match status" value="13"/>
</dbReference>
<evidence type="ECO:0000313" key="6">
    <source>
        <dbReference type="Proteomes" id="UP000053411"/>
    </source>
</evidence>
<dbReference type="Pfam" id="PF12796">
    <property type="entry name" value="Ank_2"/>
    <property type="match status" value="4"/>
</dbReference>